<dbReference type="PANTHER" id="PTHR46720:SF3">
    <property type="entry name" value="FAD-BINDING DOMAIN-CONTAINING PROTEIN-RELATED"/>
    <property type="match status" value="1"/>
</dbReference>
<dbReference type="STRING" id="329046.A0A1Y2CEV2"/>
<dbReference type="SUPFAM" id="SSF51905">
    <property type="entry name" value="FAD/NAD(P)-binding domain"/>
    <property type="match status" value="1"/>
</dbReference>
<evidence type="ECO:0000313" key="6">
    <source>
        <dbReference type="Proteomes" id="UP000193642"/>
    </source>
</evidence>
<dbReference type="InterPro" id="IPR036188">
    <property type="entry name" value="FAD/NAD-bd_sf"/>
</dbReference>
<sequence length="431" mass="46670">MRAIIAGSGLVGATTAIALHQVGIQSVLYDQVDLVQAALSSGGAPVAVDFGDSGGSVMLASSALRVLRTLGLLDEVLASSLPSTYTNWFKINGSAPIVMDTAKINKDCGETDPALQTPIQILRSKLHNILMQACHKAGIRTFTGKKLVSVNQTSTGVFVQFADGTSAEGDFLVGRMVFTQQLPTRRQIFGESSKAEFTGVIGHIGVVKTRLNNITLKETCAFYLEREKKQLVCTFKVSDELAAVQVMTFNDPLPVEGDEYRPYSDLPKESTRLADLLADWGVPKHVEAMMRKSFRISPAAIYDLPDLSAYHKGRVVLVGDSAHGMVPNAGLGLLTGLEDVGVLLELFRNFRNPQDLSKVLDLYSQLRVPRGQDAAGKSRDMAKQYYTGSSTIGHFLLRVGIFLFNHNLVKYGKVYDCPTDVAAAINGVQAK</sequence>
<dbReference type="Proteomes" id="UP000193642">
    <property type="component" value="Unassembled WGS sequence"/>
</dbReference>
<dbReference type="GO" id="GO:0044550">
    <property type="term" value="P:secondary metabolite biosynthetic process"/>
    <property type="evidence" value="ECO:0007669"/>
    <property type="project" value="TreeGrafter"/>
</dbReference>
<protein>
    <submittedName>
        <fullName evidence="5">FAD/NAD(P)-binding domain-containing protein</fullName>
    </submittedName>
</protein>
<organism evidence="5 6">
    <name type="scientific">Rhizoclosmatium globosum</name>
    <dbReference type="NCBI Taxonomy" id="329046"/>
    <lineage>
        <taxon>Eukaryota</taxon>
        <taxon>Fungi</taxon>
        <taxon>Fungi incertae sedis</taxon>
        <taxon>Chytridiomycota</taxon>
        <taxon>Chytridiomycota incertae sedis</taxon>
        <taxon>Chytridiomycetes</taxon>
        <taxon>Chytridiales</taxon>
        <taxon>Chytriomycetaceae</taxon>
        <taxon>Rhizoclosmatium</taxon>
    </lineage>
</organism>
<accession>A0A1Y2CEV2</accession>
<dbReference type="EMBL" id="MCGO01000019">
    <property type="protein sequence ID" value="ORY45542.1"/>
    <property type="molecule type" value="Genomic_DNA"/>
</dbReference>
<gene>
    <name evidence="5" type="ORF">BCR33DRAFT_737293</name>
</gene>
<dbReference type="InterPro" id="IPR051104">
    <property type="entry name" value="FAD_monoxygenase"/>
</dbReference>
<dbReference type="PANTHER" id="PTHR46720">
    <property type="entry name" value="HYDROXYLASE, PUTATIVE (AFU_ORTHOLOGUE AFUA_3G01460)-RELATED"/>
    <property type="match status" value="1"/>
</dbReference>
<comment type="caution">
    <text evidence="5">The sequence shown here is derived from an EMBL/GenBank/DDBJ whole genome shotgun (WGS) entry which is preliminary data.</text>
</comment>
<dbReference type="Pfam" id="PF01494">
    <property type="entry name" value="FAD_binding_3"/>
    <property type="match status" value="2"/>
</dbReference>
<keyword evidence="2" id="KW-0274">FAD</keyword>
<keyword evidence="6" id="KW-1185">Reference proteome</keyword>
<evidence type="ECO:0000259" key="4">
    <source>
        <dbReference type="Pfam" id="PF01494"/>
    </source>
</evidence>
<dbReference type="AlphaFoldDB" id="A0A1Y2CEV2"/>
<evidence type="ECO:0000256" key="1">
    <source>
        <dbReference type="ARBA" id="ARBA00022630"/>
    </source>
</evidence>
<dbReference type="InterPro" id="IPR002938">
    <property type="entry name" value="FAD-bd"/>
</dbReference>
<proteinExistence type="predicted"/>
<dbReference type="GO" id="GO:0016491">
    <property type="term" value="F:oxidoreductase activity"/>
    <property type="evidence" value="ECO:0007669"/>
    <property type="project" value="UniProtKB-KW"/>
</dbReference>
<feature type="domain" description="FAD-binding" evidence="4">
    <location>
        <begin position="3"/>
        <end position="167"/>
    </location>
</feature>
<dbReference type="PRINTS" id="PR00420">
    <property type="entry name" value="RNGMNOXGNASE"/>
</dbReference>
<keyword evidence="1" id="KW-0285">Flavoprotein</keyword>
<dbReference type="OrthoDB" id="2111603at2759"/>
<evidence type="ECO:0000256" key="2">
    <source>
        <dbReference type="ARBA" id="ARBA00022827"/>
    </source>
</evidence>
<evidence type="ECO:0000313" key="5">
    <source>
        <dbReference type="EMBL" id="ORY45542.1"/>
    </source>
</evidence>
<reference evidence="5 6" key="1">
    <citation type="submission" date="2016-07" db="EMBL/GenBank/DDBJ databases">
        <title>Pervasive Adenine N6-methylation of Active Genes in Fungi.</title>
        <authorList>
            <consortium name="DOE Joint Genome Institute"/>
            <person name="Mondo S.J."/>
            <person name="Dannebaum R.O."/>
            <person name="Kuo R.C."/>
            <person name="Labutti K."/>
            <person name="Haridas S."/>
            <person name="Kuo A."/>
            <person name="Salamov A."/>
            <person name="Ahrendt S.R."/>
            <person name="Lipzen A."/>
            <person name="Sullivan W."/>
            <person name="Andreopoulos W.B."/>
            <person name="Clum A."/>
            <person name="Lindquist E."/>
            <person name="Daum C."/>
            <person name="Ramamoorthy G.K."/>
            <person name="Gryganskyi A."/>
            <person name="Culley D."/>
            <person name="Magnuson J.K."/>
            <person name="James T.Y."/>
            <person name="O'Malley M.A."/>
            <person name="Stajich J.E."/>
            <person name="Spatafora J.W."/>
            <person name="Visel A."/>
            <person name="Grigoriev I.V."/>
        </authorList>
    </citation>
    <scope>NUCLEOTIDE SEQUENCE [LARGE SCALE GENOMIC DNA]</scope>
    <source>
        <strain evidence="5 6">JEL800</strain>
    </source>
</reference>
<name>A0A1Y2CEV2_9FUNG</name>
<dbReference type="Gene3D" id="3.50.50.60">
    <property type="entry name" value="FAD/NAD(P)-binding domain"/>
    <property type="match status" value="1"/>
</dbReference>
<feature type="domain" description="FAD-binding" evidence="4">
    <location>
        <begin position="308"/>
        <end position="374"/>
    </location>
</feature>
<keyword evidence="3" id="KW-0560">Oxidoreductase</keyword>
<evidence type="ECO:0000256" key="3">
    <source>
        <dbReference type="ARBA" id="ARBA00023002"/>
    </source>
</evidence>
<dbReference type="GO" id="GO:0071949">
    <property type="term" value="F:FAD binding"/>
    <property type="evidence" value="ECO:0007669"/>
    <property type="project" value="InterPro"/>
</dbReference>